<accession>A0A956M043</accession>
<dbReference type="Pfam" id="PF07963">
    <property type="entry name" value="N_methyl"/>
    <property type="match status" value="1"/>
</dbReference>
<evidence type="ECO:0000256" key="1">
    <source>
        <dbReference type="SAM" id="MobiDB-lite"/>
    </source>
</evidence>
<comment type="caution">
    <text evidence="2">The sequence shown here is derived from an EMBL/GenBank/DDBJ whole genome shotgun (WGS) entry which is preliminary data.</text>
</comment>
<reference evidence="2" key="2">
    <citation type="journal article" date="2021" name="Microbiome">
        <title>Successional dynamics and alternative stable states in a saline activated sludge microbial community over 9 years.</title>
        <authorList>
            <person name="Wang Y."/>
            <person name="Ye J."/>
            <person name="Ju F."/>
            <person name="Liu L."/>
            <person name="Boyd J.A."/>
            <person name="Deng Y."/>
            <person name="Parks D.H."/>
            <person name="Jiang X."/>
            <person name="Yin X."/>
            <person name="Woodcroft B.J."/>
            <person name="Tyson G.W."/>
            <person name="Hugenholtz P."/>
            <person name="Polz M.F."/>
            <person name="Zhang T."/>
        </authorList>
    </citation>
    <scope>NUCLEOTIDE SEQUENCE</scope>
    <source>
        <strain evidence="2">HKST-UBA01</strain>
    </source>
</reference>
<feature type="region of interest" description="Disordered" evidence="1">
    <location>
        <begin position="88"/>
        <end position="112"/>
    </location>
</feature>
<feature type="compositionally biased region" description="Basic and acidic residues" evidence="1">
    <location>
        <begin position="103"/>
        <end position="112"/>
    </location>
</feature>
<dbReference type="NCBIfam" id="TIGR02532">
    <property type="entry name" value="IV_pilin_GFxxxE"/>
    <property type="match status" value="1"/>
</dbReference>
<dbReference type="EMBL" id="JAGQHR010000317">
    <property type="protein sequence ID" value="MCA9728177.1"/>
    <property type="molecule type" value="Genomic_DNA"/>
</dbReference>
<proteinExistence type="predicted"/>
<evidence type="ECO:0000313" key="3">
    <source>
        <dbReference type="Proteomes" id="UP000697710"/>
    </source>
</evidence>
<dbReference type="Proteomes" id="UP000697710">
    <property type="component" value="Unassembled WGS sequence"/>
</dbReference>
<sequence length="112" mass="12669">MTRSLRFSRAWRRRRAHQNREGFTLVELMVAVFLLALGILGISQVFAISNRHTSNARLETEANNLAQEIREKILSETFDDIESIFDGIDTDNGASVPTPAQDWADHVESRLG</sequence>
<name>A0A956M043_UNCEI</name>
<evidence type="ECO:0000313" key="2">
    <source>
        <dbReference type="EMBL" id="MCA9728177.1"/>
    </source>
</evidence>
<feature type="non-terminal residue" evidence="2">
    <location>
        <position position="112"/>
    </location>
</feature>
<organism evidence="2 3">
    <name type="scientific">Eiseniibacteriota bacterium</name>
    <dbReference type="NCBI Taxonomy" id="2212470"/>
    <lineage>
        <taxon>Bacteria</taxon>
        <taxon>Candidatus Eiseniibacteriota</taxon>
    </lineage>
</organism>
<reference evidence="2" key="1">
    <citation type="submission" date="2020-04" db="EMBL/GenBank/DDBJ databases">
        <authorList>
            <person name="Zhang T."/>
        </authorList>
    </citation>
    <scope>NUCLEOTIDE SEQUENCE</scope>
    <source>
        <strain evidence="2">HKST-UBA01</strain>
    </source>
</reference>
<dbReference type="InterPro" id="IPR012902">
    <property type="entry name" value="N_methyl_site"/>
</dbReference>
<dbReference type="PROSITE" id="PS00409">
    <property type="entry name" value="PROKAR_NTER_METHYL"/>
    <property type="match status" value="1"/>
</dbReference>
<dbReference type="AlphaFoldDB" id="A0A956M043"/>
<gene>
    <name evidence="2" type="ORF">KC729_10870</name>
</gene>
<protein>
    <submittedName>
        <fullName evidence="2">Prepilin-type N-terminal cleavage/methylation domain-containing protein</fullName>
    </submittedName>
</protein>